<keyword evidence="9 13" id="KW-0223">Dioxygenase</keyword>
<dbReference type="SUPFAM" id="SSF53213">
    <property type="entry name" value="LigB-like"/>
    <property type="match status" value="1"/>
</dbReference>
<keyword evidence="10" id="KW-0560">Oxidoreductase</keyword>
<dbReference type="Pfam" id="PF02900">
    <property type="entry name" value="LigB"/>
    <property type="match status" value="1"/>
</dbReference>
<dbReference type="Gene3D" id="3.40.830.10">
    <property type="entry name" value="LigB-like"/>
    <property type="match status" value="1"/>
</dbReference>
<keyword evidence="7" id="KW-0479">Metal-binding</keyword>
<evidence type="ECO:0000256" key="10">
    <source>
        <dbReference type="ARBA" id="ARBA00023002"/>
    </source>
</evidence>
<dbReference type="NCBIfam" id="NF007914">
    <property type="entry name" value="PRK10628.1"/>
    <property type="match status" value="1"/>
</dbReference>
<dbReference type="RefSeq" id="WP_013573960.1">
    <property type="nucleotide sequence ID" value="NC_015061.1"/>
</dbReference>
<dbReference type="EC" id="1.13.11.29" evidence="5"/>
<comment type="subcellular location">
    <subcellularLocation>
        <location evidence="3">Cytoplasm</location>
    </subcellularLocation>
</comment>
<dbReference type="GO" id="GO:0008270">
    <property type="term" value="F:zinc ion binding"/>
    <property type="evidence" value="ECO:0007669"/>
    <property type="project" value="InterPro"/>
</dbReference>
<evidence type="ECO:0000256" key="8">
    <source>
        <dbReference type="ARBA" id="ARBA00022833"/>
    </source>
</evidence>
<dbReference type="GO" id="GO:0050297">
    <property type="term" value="F:stizolobate synthase activity"/>
    <property type="evidence" value="ECO:0007669"/>
    <property type="project" value="UniProtKB-EC"/>
</dbReference>
<dbReference type="KEGG" id="rah:Rahaq_0628"/>
<dbReference type="Proteomes" id="UP000007257">
    <property type="component" value="Chromosome"/>
</dbReference>
<feature type="domain" description="Extradiol ring-cleavage dioxygenase class III enzyme subunit B" evidence="12">
    <location>
        <begin position="30"/>
        <end position="240"/>
    </location>
</feature>
<dbReference type="OrthoDB" id="9790889at2"/>
<comment type="similarity">
    <text evidence="4">Belongs to the DODA-type extradiol aromatic ring-opening dioxygenase family.</text>
</comment>
<evidence type="ECO:0000256" key="2">
    <source>
        <dbReference type="ARBA" id="ARBA00001947"/>
    </source>
</evidence>
<comment type="catalytic activity">
    <reaction evidence="1">
        <text>L-dopa + O2 = 4-(L-alanin-3-yl)-2-hydroxy-cis,cis-muconate 6-semialdehyde + H(+)</text>
        <dbReference type="Rhea" id="RHEA:21220"/>
        <dbReference type="ChEBI" id="CHEBI:15378"/>
        <dbReference type="ChEBI" id="CHEBI:15379"/>
        <dbReference type="ChEBI" id="CHEBI:57504"/>
        <dbReference type="ChEBI" id="CHEBI:57639"/>
        <dbReference type="EC" id="1.13.11.29"/>
    </reaction>
</comment>
<protein>
    <recommendedName>
        <fullName evidence="11">4,5-DOPA dioxygenase extradiol</fullName>
        <ecNumber evidence="5">1.13.11.29</ecNumber>
    </recommendedName>
</protein>
<name>A0A0H3F4Z3_RAHSY</name>
<evidence type="ECO:0000256" key="5">
    <source>
        <dbReference type="ARBA" id="ARBA00013224"/>
    </source>
</evidence>
<comment type="cofactor">
    <cofactor evidence="2">
        <name>Zn(2+)</name>
        <dbReference type="ChEBI" id="CHEBI:29105"/>
    </cofactor>
</comment>
<evidence type="ECO:0000256" key="6">
    <source>
        <dbReference type="ARBA" id="ARBA00022490"/>
    </source>
</evidence>
<dbReference type="PANTHER" id="PTHR30096">
    <property type="entry name" value="4,5-DOPA DIOXYGENASE EXTRADIOL-LIKE PROTEIN"/>
    <property type="match status" value="1"/>
</dbReference>
<evidence type="ECO:0000256" key="4">
    <source>
        <dbReference type="ARBA" id="ARBA00007581"/>
    </source>
</evidence>
<evidence type="ECO:0000256" key="9">
    <source>
        <dbReference type="ARBA" id="ARBA00022964"/>
    </source>
</evidence>
<dbReference type="PANTHER" id="PTHR30096:SF0">
    <property type="entry name" value="4,5-DOPA DIOXYGENASE EXTRADIOL-LIKE PROTEIN"/>
    <property type="match status" value="1"/>
</dbReference>
<evidence type="ECO:0000256" key="3">
    <source>
        <dbReference type="ARBA" id="ARBA00004496"/>
    </source>
</evidence>
<evidence type="ECO:0000256" key="11">
    <source>
        <dbReference type="ARBA" id="ARBA00070846"/>
    </source>
</evidence>
<dbReference type="EMBL" id="CP002505">
    <property type="protein sequence ID" value="ADW72255.1"/>
    <property type="molecule type" value="Genomic_DNA"/>
</dbReference>
<proteinExistence type="inferred from homology"/>
<dbReference type="HOGENOM" id="CLU_046582_2_0_6"/>
<reference evidence="14" key="1">
    <citation type="submission" date="2011-01" db="EMBL/GenBank/DDBJ databases">
        <title>Complete sequence of chromosome of Rahnella sp. Y9602.</title>
        <authorList>
            <consortium name="US DOE Joint Genome Institute"/>
            <person name="Lucas S."/>
            <person name="Copeland A."/>
            <person name="Lapidus A."/>
            <person name="Cheng J.-F."/>
            <person name="Goodwin L."/>
            <person name="Pitluck S."/>
            <person name="Lu M."/>
            <person name="Detter J.C."/>
            <person name="Han C."/>
            <person name="Tapia R."/>
            <person name="Land M."/>
            <person name="Hauser L."/>
            <person name="Kyrpides N."/>
            <person name="Ivanova N."/>
            <person name="Ovchinnikova G."/>
            <person name="Pagani I."/>
            <person name="Sobecky P.A."/>
            <person name="Martinez R.J."/>
            <person name="Woyke T."/>
        </authorList>
    </citation>
    <scope>NUCLEOTIDE SEQUENCE [LARGE SCALE GENOMIC DNA]</scope>
    <source>
        <strain evidence="14">Y9602</strain>
    </source>
</reference>
<dbReference type="GO" id="GO:0008198">
    <property type="term" value="F:ferrous iron binding"/>
    <property type="evidence" value="ECO:0007669"/>
    <property type="project" value="InterPro"/>
</dbReference>
<reference evidence="13 14" key="2">
    <citation type="journal article" date="2012" name="J. Bacteriol.">
        <title>Complete Genome Sequence of Rahnella sp. Strain Y9602, a Gammaproteobacterium Isolate from Metal- and Radionuclide-Contaminated Soil.</title>
        <authorList>
            <person name="Martinez R.J."/>
            <person name="Bruce D."/>
            <person name="Detter C."/>
            <person name="Goodwin L.A."/>
            <person name="Han J."/>
            <person name="Han C.S."/>
            <person name="Held B."/>
            <person name="Land M.L."/>
            <person name="Mikhailova N."/>
            <person name="Nolan M."/>
            <person name="Pennacchio L."/>
            <person name="Pitluck S."/>
            <person name="Tapia R."/>
            <person name="Woyke T."/>
            <person name="Sobecky P.A."/>
        </authorList>
    </citation>
    <scope>NUCLEOTIDE SEQUENCE [LARGE SCALE GENOMIC DNA]</scope>
    <source>
        <strain evidence="13 14">Y9602</strain>
    </source>
</reference>
<dbReference type="GO" id="GO:0005737">
    <property type="term" value="C:cytoplasm"/>
    <property type="evidence" value="ECO:0007669"/>
    <property type="project" value="UniProtKB-SubCell"/>
</dbReference>
<evidence type="ECO:0000259" key="12">
    <source>
        <dbReference type="Pfam" id="PF02900"/>
    </source>
</evidence>
<gene>
    <name evidence="13" type="ordered locus">Rahaq_0628</name>
</gene>
<dbReference type="InterPro" id="IPR014436">
    <property type="entry name" value="Extradiol_dOase_DODA"/>
</dbReference>
<dbReference type="PIRSF" id="PIRSF006157">
    <property type="entry name" value="Doxgns_DODA"/>
    <property type="match status" value="1"/>
</dbReference>
<evidence type="ECO:0000313" key="14">
    <source>
        <dbReference type="Proteomes" id="UP000007257"/>
    </source>
</evidence>
<keyword evidence="8" id="KW-0862">Zinc</keyword>
<dbReference type="FunFam" id="3.40.830.10:FF:000003">
    <property type="entry name" value="4,5-DOPA dioxygenase extradiol"/>
    <property type="match status" value="1"/>
</dbReference>
<dbReference type="InterPro" id="IPR004183">
    <property type="entry name" value="Xdiol_dOase_suB"/>
</dbReference>
<keyword evidence="6" id="KW-0963">Cytoplasm</keyword>
<accession>A0A0H3F4Z3</accession>
<sequence length="262" mass="28979">MTTQRMPALFLGHGSPMNVLEDNMYTRAWHALGETLPRPKAILAVSAHWFTRGTAVTAMENPRTIHDFGGFPQALFDKRYPAPGSPALAKRVQELLSPVNVISDTHEWGFDHGTWGVLIKMYPDADIPVIQLSIDGTHPPEFHYELGKKLAALRDEGIMIVASGNVVHNLRMVKWDGNAEAYPWATSFETYVKDNLNWKGEAKDHPLVKFMEHEGGALSNPSPDHYLPLLYVLGAWDGAEPITQPTDGIVMGSLSMLSVQVG</sequence>
<dbReference type="eggNOG" id="COG3384">
    <property type="taxonomic scope" value="Bacteria"/>
</dbReference>
<evidence type="ECO:0000313" key="13">
    <source>
        <dbReference type="EMBL" id="ADW72255.1"/>
    </source>
</evidence>
<dbReference type="CDD" id="cd07363">
    <property type="entry name" value="45_DOPA_Dioxygenase"/>
    <property type="match status" value="1"/>
</dbReference>
<evidence type="ECO:0000256" key="7">
    <source>
        <dbReference type="ARBA" id="ARBA00022723"/>
    </source>
</evidence>
<evidence type="ECO:0000256" key="1">
    <source>
        <dbReference type="ARBA" id="ARBA00000466"/>
    </source>
</evidence>
<organism evidence="13 14">
    <name type="scientific">Rahnella sp. (strain Y9602)</name>
    <dbReference type="NCBI Taxonomy" id="2703885"/>
    <lineage>
        <taxon>Bacteria</taxon>
        <taxon>Pseudomonadati</taxon>
        <taxon>Pseudomonadota</taxon>
        <taxon>Gammaproteobacteria</taxon>
        <taxon>Enterobacterales</taxon>
        <taxon>Yersiniaceae</taxon>
        <taxon>Rahnella</taxon>
    </lineage>
</organism>
<dbReference type="AlphaFoldDB" id="A0A0H3F4Z3"/>